<evidence type="ECO:0000259" key="2">
    <source>
        <dbReference type="PROSITE" id="PS50263"/>
    </source>
</evidence>
<sequence length="264" mass="29640">MTLINTNLLKRLVHKNMKLALAVVKVENTKERNINKILKNVEDAALKGSDIIVFSETALTGLINEDIPEKDLKLGVTIPGKETGVLCEFAKKHEIYIAIGLFEKYGSSLYDSAILINKKGEIAIKYRRISRGWRGPKSDSAIYKEGIEIPHYDSEYGRLCVLICGDFFDDLLLKRVKELKADYLLLPYARSFIDCSFDNEKWEKEELPAYCGQAKKADAVVIGVNSLDNEYFGGGFILSKAGKIILSFDLGIEEMITKEMACLL</sequence>
<protein>
    <recommendedName>
        <fullName evidence="2">CN hydrolase domain-containing protein</fullName>
    </recommendedName>
</protein>
<gene>
    <name evidence="3" type="ORF">DCW38_01935</name>
</gene>
<dbReference type="PANTHER" id="PTHR43674">
    <property type="entry name" value="NITRILASE C965.09-RELATED"/>
    <property type="match status" value="1"/>
</dbReference>
<organism evidence="3 4">
    <name type="scientific">candidate division WOR-3 bacterium</name>
    <dbReference type="NCBI Taxonomy" id="2052148"/>
    <lineage>
        <taxon>Bacteria</taxon>
        <taxon>Bacteria division WOR-3</taxon>
    </lineage>
</organism>
<evidence type="ECO:0000313" key="4">
    <source>
        <dbReference type="Proteomes" id="UP000264062"/>
    </source>
</evidence>
<feature type="domain" description="CN hydrolase" evidence="2">
    <location>
        <begin position="13"/>
        <end position="262"/>
    </location>
</feature>
<name>A0A350H8Q9_UNCW3</name>
<dbReference type="EMBL" id="DMZY01000060">
    <property type="protein sequence ID" value="HAV91925.1"/>
    <property type="molecule type" value="Genomic_DNA"/>
</dbReference>
<dbReference type="AlphaFoldDB" id="A0A350H8Q9"/>
<evidence type="ECO:0000256" key="1">
    <source>
        <dbReference type="ARBA" id="ARBA00022801"/>
    </source>
</evidence>
<keyword evidence="1" id="KW-0378">Hydrolase</keyword>
<reference evidence="3 4" key="1">
    <citation type="journal article" date="2018" name="Nat. Biotechnol.">
        <title>A standardized bacterial taxonomy based on genome phylogeny substantially revises the tree of life.</title>
        <authorList>
            <person name="Parks D.H."/>
            <person name="Chuvochina M."/>
            <person name="Waite D.W."/>
            <person name="Rinke C."/>
            <person name="Skarshewski A."/>
            <person name="Chaumeil P.A."/>
            <person name="Hugenholtz P."/>
        </authorList>
    </citation>
    <scope>NUCLEOTIDE SEQUENCE [LARGE SCALE GENOMIC DNA]</scope>
    <source>
        <strain evidence="3">UBA9956</strain>
    </source>
</reference>
<dbReference type="SUPFAM" id="SSF56317">
    <property type="entry name" value="Carbon-nitrogen hydrolase"/>
    <property type="match status" value="1"/>
</dbReference>
<dbReference type="PROSITE" id="PS50263">
    <property type="entry name" value="CN_HYDROLASE"/>
    <property type="match status" value="1"/>
</dbReference>
<dbReference type="InterPro" id="IPR036526">
    <property type="entry name" value="C-N_Hydrolase_sf"/>
</dbReference>
<proteinExistence type="predicted"/>
<dbReference type="Proteomes" id="UP000264062">
    <property type="component" value="Unassembled WGS sequence"/>
</dbReference>
<dbReference type="GO" id="GO:0050126">
    <property type="term" value="F:N-carbamoylputrescine amidase activity"/>
    <property type="evidence" value="ECO:0007669"/>
    <property type="project" value="TreeGrafter"/>
</dbReference>
<dbReference type="InterPro" id="IPR003010">
    <property type="entry name" value="C-N_Hydrolase"/>
</dbReference>
<dbReference type="GO" id="GO:0033388">
    <property type="term" value="P:putrescine biosynthetic process from arginine"/>
    <property type="evidence" value="ECO:0007669"/>
    <property type="project" value="TreeGrafter"/>
</dbReference>
<evidence type="ECO:0000313" key="3">
    <source>
        <dbReference type="EMBL" id="HAV91925.1"/>
    </source>
</evidence>
<dbReference type="Gene3D" id="3.60.110.10">
    <property type="entry name" value="Carbon-nitrogen hydrolase"/>
    <property type="match status" value="1"/>
</dbReference>
<dbReference type="Pfam" id="PF00795">
    <property type="entry name" value="CN_hydrolase"/>
    <property type="match status" value="1"/>
</dbReference>
<dbReference type="CDD" id="cd07197">
    <property type="entry name" value="nitrilase"/>
    <property type="match status" value="1"/>
</dbReference>
<comment type="caution">
    <text evidence="3">The sequence shown here is derived from an EMBL/GenBank/DDBJ whole genome shotgun (WGS) entry which is preliminary data.</text>
</comment>
<dbReference type="InterPro" id="IPR050345">
    <property type="entry name" value="Aliph_Amidase/BUP"/>
</dbReference>
<dbReference type="PANTHER" id="PTHR43674:SF2">
    <property type="entry name" value="BETA-UREIDOPROPIONASE"/>
    <property type="match status" value="1"/>
</dbReference>
<accession>A0A350H8Q9</accession>